<sequence length="206" mass="23524">MTTEKYILPFRDILNGNIDPEQAEHIMKQLSLFSCQRSQHITDFSREKMTAYEQASESRSYLFLKAKDDELLGFFTLGLTSMEWGNIENSDGWRKGFTKKQRRALSHGLFKRSGFVGMFTIGELARKDGIGKEELPGALILSAALHYIEEARKFSGGRFVLVDSRRKLFEALYQQAGFVEVDTRPSPNEGETEEFVISILPLDDPR</sequence>
<reference evidence="1 2" key="1">
    <citation type="submission" date="2018-08" db="EMBL/GenBank/DDBJ databases">
        <title>A genome reference for cultivated species of the human gut microbiota.</title>
        <authorList>
            <person name="Zou Y."/>
            <person name="Xue W."/>
            <person name="Luo G."/>
        </authorList>
    </citation>
    <scope>NUCLEOTIDE SEQUENCE [LARGE SCALE GENOMIC DNA]</scope>
    <source>
        <strain evidence="1 2">AF13-3LB</strain>
    </source>
</reference>
<evidence type="ECO:0000313" key="2">
    <source>
        <dbReference type="Proteomes" id="UP000265970"/>
    </source>
</evidence>
<accession>A0A395XHI3</accession>
<organism evidence="1 2">
    <name type="scientific">Bifidobacterium pseudolongum</name>
    <dbReference type="NCBI Taxonomy" id="1694"/>
    <lineage>
        <taxon>Bacteria</taxon>
        <taxon>Bacillati</taxon>
        <taxon>Actinomycetota</taxon>
        <taxon>Actinomycetes</taxon>
        <taxon>Bifidobacteriales</taxon>
        <taxon>Bifidobacteriaceae</taxon>
        <taxon>Bifidobacterium</taxon>
    </lineage>
</organism>
<dbReference type="SUPFAM" id="SSF55729">
    <property type="entry name" value="Acyl-CoA N-acyltransferases (Nat)"/>
    <property type="match status" value="1"/>
</dbReference>
<gene>
    <name evidence="1" type="ORF">DWV92_07135</name>
</gene>
<comment type="caution">
    <text evidence="1">The sequence shown here is derived from an EMBL/GenBank/DDBJ whole genome shotgun (WGS) entry which is preliminary data.</text>
</comment>
<name>A0A395XHI3_9BIFI</name>
<dbReference type="EMBL" id="QRZV01000004">
    <property type="protein sequence ID" value="RGW08606.1"/>
    <property type="molecule type" value="Genomic_DNA"/>
</dbReference>
<dbReference type="Gene3D" id="3.40.630.30">
    <property type="match status" value="1"/>
</dbReference>
<dbReference type="AlphaFoldDB" id="A0A395XHI3"/>
<proteinExistence type="predicted"/>
<dbReference type="InterPro" id="IPR016181">
    <property type="entry name" value="Acyl_CoA_acyltransferase"/>
</dbReference>
<protein>
    <recommendedName>
        <fullName evidence="3">GNAT family acetyltransferase</fullName>
    </recommendedName>
</protein>
<evidence type="ECO:0000313" key="1">
    <source>
        <dbReference type="EMBL" id="RGW08606.1"/>
    </source>
</evidence>
<dbReference type="RefSeq" id="WP_118239481.1">
    <property type="nucleotide sequence ID" value="NZ_QRZV01000004.1"/>
</dbReference>
<dbReference type="Proteomes" id="UP000265970">
    <property type="component" value="Unassembled WGS sequence"/>
</dbReference>
<evidence type="ECO:0008006" key="3">
    <source>
        <dbReference type="Google" id="ProtNLM"/>
    </source>
</evidence>